<evidence type="ECO:0000313" key="1">
    <source>
        <dbReference type="EMBL" id="MQO54417.1"/>
    </source>
</evidence>
<name>A0A6A7VKV7_9BACT</name>
<evidence type="ECO:0000313" key="2">
    <source>
        <dbReference type="Proteomes" id="UP000358159"/>
    </source>
</evidence>
<proteinExistence type="predicted"/>
<dbReference type="RefSeq" id="WP_153094056.1">
    <property type="nucleotide sequence ID" value="NZ_VZAK01000031.1"/>
</dbReference>
<comment type="caution">
    <text evidence="1">The sequence shown here is derived from an EMBL/GenBank/DDBJ whole genome shotgun (WGS) entry which is preliminary data.</text>
</comment>
<gene>
    <name evidence="1" type="ORF">F7D42_01555</name>
</gene>
<dbReference type="EMBL" id="VZAZ01000007">
    <property type="protein sequence ID" value="MQO54417.1"/>
    <property type="molecule type" value="Genomic_DNA"/>
</dbReference>
<dbReference type="AlphaFoldDB" id="A0A6A7VKV7"/>
<sequence length="113" mass="13067">MEPRIIRQCEKAMYDAIWLELDRDPQRPAVARVDIKTKAGNICVWCDRTGNTAVVTHKNNNNDSERLEEAIEGCVNYQDVMDDWLEENSQYADQDPMDAFEESRLDSLMAQLV</sequence>
<organism evidence="1 2">
    <name type="scientific">Segatella copri</name>
    <dbReference type="NCBI Taxonomy" id="165179"/>
    <lineage>
        <taxon>Bacteria</taxon>
        <taxon>Pseudomonadati</taxon>
        <taxon>Bacteroidota</taxon>
        <taxon>Bacteroidia</taxon>
        <taxon>Bacteroidales</taxon>
        <taxon>Prevotellaceae</taxon>
        <taxon>Segatella</taxon>
    </lineage>
</organism>
<protein>
    <submittedName>
        <fullName evidence="1">Uncharacterized protein</fullName>
    </submittedName>
</protein>
<accession>A0A6A7VKV7</accession>
<reference evidence="1 2" key="1">
    <citation type="submission" date="2019-09" db="EMBL/GenBank/DDBJ databases">
        <title>Distinct polysaccharide growth profiles of human intestinal Prevotella copri isolates.</title>
        <authorList>
            <person name="Fehlner-Peach H."/>
            <person name="Magnabosco C."/>
            <person name="Raghavan V."/>
            <person name="Scher J.U."/>
            <person name="Tett A."/>
            <person name="Cox L.M."/>
            <person name="Gottsegen C."/>
            <person name="Watters A."/>
            <person name="Wiltshire- Gordon J.D."/>
            <person name="Segata N."/>
            <person name="Bonneau R."/>
            <person name="Littman D.R."/>
        </authorList>
    </citation>
    <scope>NUCLEOTIDE SEQUENCE [LARGE SCALE GENOMIC DNA]</scope>
    <source>
        <strain evidence="1 2">BVe41219</strain>
    </source>
</reference>
<dbReference type="Proteomes" id="UP000358159">
    <property type="component" value="Unassembled WGS sequence"/>
</dbReference>